<accession>A0A9D5BLZ5</accession>
<evidence type="ECO:0000313" key="2">
    <source>
        <dbReference type="Proteomes" id="UP001058974"/>
    </source>
</evidence>
<dbReference type="Proteomes" id="UP001058974">
    <property type="component" value="Chromosome 1"/>
</dbReference>
<protein>
    <submittedName>
        <fullName evidence="1">Uncharacterized protein</fullName>
    </submittedName>
</protein>
<proteinExistence type="predicted"/>
<dbReference type="AlphaFoldDB" id="A0A9D5BLZ5"/>
<dbReference type="EMBL" id="JAMSHJ010000001">
    <property type="protein sequence ID" value="KAI5445887.1"/>
    <property type="molecule type" value="Genomic_DNA"/>
</dbReference>
<gene>
    <name evidence="1" type="ORF">KIW84_013928</name>
</gene>
<evidence type="ECO:0000313" key="1">
    <source>
        <dbReference type="EMBL" id="KAI5445887.1"/>
    </source>
</evidence>
<organism evidence="1 2">
    <name type="scientific">Pisum sativum</name>
    <name type="common">Garden pea</name>
    <name type="synonym">Lathyrus oleraceus</name>
    <dbReference type="NCBI Taxonomy" id="3888"/>
    <lineage>
        <taxon>Eukaryota</taxon>
        <taxon>Viridiplantae</taxon>
        <taxon>Streptophyta</taxon>
        <taxon>Embryophyta</taxon>
        <taxon>Tracheophyta</taxon>
        <taxon>Spermatophyta</taxon>
        <taxon>Magnoliopsida</taxon>
        <taxon>eudicotyledons</taxon>
        <taxon>Gunneridae</taxon>
        <taxon>Pentapetalae</taxon>
        <taxon>rosids</taxon>
        <taxon>fabids</taxon>
        <taxon>Fabales</taxon>
        <taxon>Fabaceae</taxon>
        <taxon>Papilionoideae</taxon>
        <taxon>50 kb inversion clade</taxon>
        <taxon>NPAAA clade</taxon>
        <taxon>Hologalegina</taxon>
        <taxon>IRL clade</taxon>
        <taxon>Fabeae</taxon>
        <taxon>Lathyrus</taxon>
    </lineage>
</organism>
<dbReference type="Gramene" id="Psat01G0392800-T1">
    <property type="protein sequence ID" value="KAI5445887.1"/>
    <property type="gene ID" value="KIW84_013928"/>
</dbReference>
<keyword evidence="2" id="KW-1185">Reference proteome</keyword>
<name>A0A9D5BLZ5_PEA</name>
<comment type="caution">
    <text evidence="1">The sequence shown here is derived from an EMBL/GenBank/DDBJ whole genome shotgun (WGS) entry which is preliminary data.</text>
</comment>
<sequence>MNVLPRVGTEPTALVASSSLEQFPSSSLLARPVSLRRLKMRSRDQAISHPLLLVFECWDPIFSRSIGRYLPIDRSHLRKSLRAQLALFVDVTRAGRGIARFDVGAAELPYLTNEA</sequence>
<reference evidence="1 2" key="1">
    <citation type="journal article" date="2022" name="Nat. Genet.">
        <title>Improved pea reference genome and pan-genome highlight genomic features and evolutionary characteristics.</title>
        <authorList>
            <person name="Yang T."/>
            <person name="Liu R."/>
            <person name="Luo Y."/>
            <person name="Hu S."/>
            <person name="Wang D."/>
            <person name="Wang C."/>
            <person name="Pandey M.K."/>
            <person name="Ge S."/>
            <person name="Xu Q."/>
            <person name="Li N."/>
            <person name="Li G."/>
            <person name="Huang Y."/>
            <person name="Saxena R.K."/>
            <person name="Ji Y."/>
            <person name="Li M."/>
            <person name="Yan X."/>
            <person name="He Y."/>
            <person name="Liu Y."/>
            <person name="Wang X."/>
            <person name="Xiang C."/>
            <person name="Varshney R.K."/>
            <person name="Ding H."/>
            <person name="Gao S."/>
            <person name="Zong X."/>
        </authorList>
    </citation>
    <scope>NUCLEOTIDE SEQUENCE [LARGE SCALE GENOMIC DNA]</scope>
    <source>
        <strain evidence="1 2">cv. Zhongwan 6</strain>
    </source>
</reference>